<proteinExistence type="inferred from homology"/>
<comment type="similarity">
    <text evidence="1 2">Belongs to the RNase T2 family.</text>
</comment>
<comment type="caution">
    <text evidence="3">The sequence shown here is derived from an EMBL/GenBank/DDBJ whole genome shotgun (WGS) entry which is preliminary data.</text>
</comment>
<dbReference type="EMBL" id="LNRQ01000006">
    <property type="protein sequence ID" value="KZM90932.1"/>
    <property type="molecule type" value="Genomic_DNA"/>
</dbReference>
<dbReference type="InterPro" id="IPR036430">
    <property type="entry name" value="RNase_T2-like_sf"/>
</dbReference>
<dbReference type="GO" id="GO:0003723">
    <property type="term" value="F:RNA binding"/>
    <property type="evidence" value="ECO:0007669"/>
    <property type="project" value="InterPro"/>
</dbReference>
<dbReference type="AlphaFoldDB" id="A0A161ZT34"/>
<evidence type="ECO:0000313" key="3">
    <source>
        <dbReference type="EMBL" id="KZM90932.1"/>
    </source>
</evidence>
<accession>A0A161ZT34</accession>
<dbReference type="SUPFAM" id="SSF55895">
    <property type="entry name" value="Ribonuclease Rh-like"/>
    <property type="match status" value="1"/>
</dbReference>
<dbReference type="GO" id="GO:0033897">
    <property type="term" value="F:ribonuclease T2 activity"/>
    <property type="evidence" value="ECO:0007669"/>
    <property type="project" value="InterPro"/>
</dbReference>
<name>A0A161ZT34_DAUCS</name>
<evidence type="ECO:0000256" key="2">
    <source>
        <dbReference type="RuleBase" id="RU004328"/>
    </source>
</evidence>
<sequence>MRKVSRAETHTKLNKLELRLATYVEEGPLPKTLSNTTPRRRLLKIHGLWAACILGFYGAHFRNYVGSTMYPRQAQFKSEAQQYLQDVYHQLEPDQINNLETLWFTSTSSDKSTHLFWAHQCTKHINYHVGFAIQDYFKTMYDLAIQFFDGKEGDIRSILKEAGFKVGEYHNTKDLQMVLKKSLGVDVNLTFKLYKGHPILDEIGILFNASGKLINHPSAAKVPEDLKMKFVVMFYLNVVWMIWIIKVREALVLIFVAGVCYNYNTITYVIKHWNSSNTNTIRTLKDLMLKNFTCYFHGNRKWKMRAGQEGESLAKGSWIFLQNIKTGRKGTDSHRKNPGPWMLD</sequence>
<organism evidence="3">
    <name type="scientific">Daucus carota subsp. sativus</name>
    <name type="common">Carrot</name>
    <dbReference type="NCBI Taxonomy" id="79200"/>
    <lineage>
        <taxon>Eukaryota</taxon>
        <taxon>Viridiplantae</taxon>
        <taxon>Streptophyta</taxon>
        <taxon>Embryophyta</taxon>
        <taxon>Tracheophyta</taxon>
        <taxon>Spermatophyta</taxon>
        <taxon>Magnoliopsida</taxon>
        <taxon>eudicotyledons</taxon>
        <taxon>Gunneridae</taxon>
        <taxon>Pentapetalae</taxon>
        <taxon>asterids</taxon>
        <taxon>campanulids</taxon>
        <taxon>Apiales</taxon>
        <taxon>Apiaceae</taxon>
        <taxon>Apioideae</taxon>
        <taxon>Scandiceae</taxon>
        <taxon>Daucinae</taxon>
        <taxon>Daucus</taxon>
        <taxon>Daucus sect. Daucus</taxon>
    </lineage>
</organism>
<evidence type="ECO:0000256" key="1">
    <source>
        <dbReference type="ARBA" id="ARBA00007469"/>
    </source>
</evidence>
<dbReference type="Gramene" id="KZM90932">
    <property type="protein sequence ID" value="KZM90932"/>
    <property type="gene ID" value="DCAR_021703"/>
</dbReference>
<protein>
    <submittedName>
        <fullName evidence="3">Uncharacterized protein</fullName>
    </submittedName>
</protein>
<dbReference type="Pfam" id="PF00445">
    <property type="entry name" value="Ribonuclease_T2"/>
    <property type="match status" value="1"/>
</dbReference>
<gene>
    <name evidence="3" type="ORF">DCAR_021703</name>
</gene>
<dbReference type="InterPro" id="IPR001568">
    <property type="entry name" value="RNase_T2-like"/>
</dbReference>
<reference evidence="3" key="1">
    <citation type="journal article" date="2016" name="Nat. Genet.">
        <title>A high-quality carrot genome assembly provides new insights into carotenoid accumulation and asterid genome evolution.</title>
        <authorList>
            <person name="Iorizzo M."/>
            <person name="Ellison S."/>
            <person name="Senalik D."/>
            <person name="Zeng P."/>
            <person name="Satapoomin P."/>
            <person name="Huang J."/>
            <person name="Bowman M."/>
            <person name="Iovene M."/>
            <person name="Sanseverino W."/>
            <person name="Cavagnaro P."/>
            <person name="Yildiz M."/>
            <person name="Macko-Podgorni A."/>
            <person name="Moranska E."/>
            <person name="Grzebelus E."/>
            <person name="Grzebelus D."/>
            <person name="Ashrafi H."/>
            <person name="Zheng Z."/>
            <person name="Cheng S."/>
            <person name="Spooner D."/>
            <person name="Van Deynze A."/>
            <person name="Simon P."/>
        </authorList>
    </citation>
    <scope>NUCLEOTIDE SEQUENCE [LARGE SCALE GENOMIC DNA]</scope>
    <source>
        <tissue evidence="3">Leaf</tissue>
    </source>
</reference>
<dbReference type="Gene3D" id="3.90.730.10">
    <property type="entry name" value="Ribonuclease T2-like"/>
    <property type="match status" value="1"/>
</dbReference>